<keyword evidence="8" id="KW-1185">Reference proteome</keyword>
<evidence type="ECO:0000313" key="7">
    <source>
        <dbReference type="EMBL" id="TQF17211.1"/>
    </source>
</evidence>
<dbReference type="EMBL" id="VIFM01000011">
    <property type="protein sequence ID" value="TQF17211.1"/>
    <property type="molecule type" value="Genomic_DNA"/>
</dbReference>
<accession>A0A540X7E0</accession>
<comment type="cofactor">
    <cofactor evidence="1">
        <name>heme</name>
        <dbReference type="ChEBI" id="CHEBI:30413"/>
    </cofactor>
</comment>
<dbReference type="Pfam" id="PF01152">
    <property type="entry name" value="Bac_globin"/>
    <property type="match status" value="1"/>
</dbReference>
<dbReference type="SUPFAM" id="SSF46458">
    <property type="entry name" value="Globin-like"/>
    <property type="match status" value="1"/>
</dbReference>
<dbReference type="GO" id="GO:0046872">
    <property type="term" value="F:metal ion binding"/>
    <property type="evidence" value="ECO:0007669"/>
    <property type="project" value="UniProtKB-KW"/>
</dbReference>
<dbReference type="RefSeq" id="WP_141641173.1">
    <property type="nucleotide sequence ID" value="NZ_VIFM01000011.1"/>
</dbReference>
<dbReference type="Gene3D" id="1.10.490.10">
    <property type="entry name" value="Globins"/>
    <property type="match status" value="1"/>
</dbReference>
<evidence type="ECO:0000256" key="5">
    <source>
        <dbReference type="ARBA" id="ARBA00023004"/>
    </source>
</evidence>
<dbReference type="InterPro" id="IPR001486">
    <property type="entry name" value="Hemoglobin_trunc"/>
</dbReference>
<protein>
    <submittedName>
        <fullName evidence="7">Group II truncated hemoglobin</fullName>
    </submittedName>
</protein>
<dbReference type="InterPro" id="IPR044203">
    <property type="entry name" value="GlbO/GLB3-like"/>
</dbReference>
<dbReference type="PANTHER" id="PTHR47366">
    <property type="entry name" value="TWO-ON-TWO HEMOGLOBIN-3"/>
    <property type="match status" value="1"/>
</dbReference>
<dbReference type="InterPro" id="IPR009050">
    <property type="entry name" value="Globin-like_sf"/>
</dbReference>
<dbReference type="Proteomes" id="UP000315369">
    <property type="component" value="Unassembled WGS sequence"/>
</dbReference>
<dbReference type="InterPro" id="IPR019795">
    <property type="entry name" value="Globin_bac-like_CS"/>
</dbReference>
<organism evidence="7 8">
    <name type="scientific">Myxococcus llanfairpwllgwyngyllgogerychwyrndrobwllllantysiliogogogochensis</name>
    <dbReference type="NCBI Taxonomy" id="2590453"/>
    <lineage>
        <taxon>Bacteria</taxon>
        <taxon>Pseudomonadati</taxon>
        <taxon>Myxococcota</taxon>
        <taxon>Myxococcia</taxon>
        <taxon>Myxococcales</taxon>
        <taxon>Cystobacterineae</taxon>
        <taxon>Myxococcaceae</taxon>
        <taxon>Myxococcus</taxon>
    </lineage>
</organism>
<keyword evidence="5" id="KW-0408">Iron</keyword>
<dbReference type="PROSITE" id="PS01213">
    <property type="entry name" value="GLOBIN_FAM_2"/>
    <property type="match status" value="1"/>
</dbReference>
<keyword evidence="4" id="KW-0479">Metal-binding</keyword>
<dbReference type="OrthoDB" id="9790913at2"/>
<keyword evidence="2" id="KW-0813">Transport</keyword>
<dbReference type="CDD" id="cd14773">
    <property type="entry name" value="TrHb2_PhHbO-like_O"/>
    <property type="match status" value="1"/>
</dbReference>
<dbReference type="AlphaFoldDB" id="A0A540X7E0"/>
<sequence length="146" mass="16316">MPVELKIPSSDDWVPTLEDTPYQRIGGADAVMALAGAFYDAMDAHEPVLAKLHELDEQGRVNGGTRERFGLFLIGWLGGPQHYAERHGHPRLRMRHGHVPVDLSMRDAWLRAMGKALDARGVTGGLRRFLDDRFAQVADFLRNTEG</sequence>
<evidence type="ECO:0000256" key="1">
    <source>
        <dbReference type="ARBA" id="ARBA00001971"/>
    </source>
</evidence>
<evidence type="ECO:0000256" key="6">
    <source>
        <dbReference type="ARBA" id="ARBA00034496"/>
    </source>
</evidence>
<comment type="caution">
    <text evidence="7">The sequence shown here is derived from an EMBL/GenBank/DDBJ whole genome shotgun (WGS) entry which is preliminary data.</text>
</comment>
<keyword evidence="3" id="KW-0349">Heme</keyword>
<evidence type="ECO:0000313" key="8">
    <source>
        <dbReference type="Proteomes" id="UP000315369"/>
    </source>
</evidence>
<dbReference type="InterPro" id="IPR012292">
    <property type="entry name" value="Globin/Proto"/>
</dbReference>
<dbReference type="GO" id="GO:0005344">
    <property type="term" value="F:oxygen carrier activity"/>
    <property type="evidence" value="ECO:0007669"/>
    <property type="project" value="InterPro"/>
</dbReference>
<reference evidence="7 8" key="1">
    <citation type="submission" date="2019-06" db="EMBL/GenBank/DDBJ databases">
        <authorList>
            <person name="Livingstone P."/>
            <person name="Whitworth D."/>
        </authorList>
    </citation>
    <scope>NUCLEOTIDE SEQUENCE [LARGE SCALE GENOMIC DNA]</scope>
    <source>
        <strain evidence="7 8">AM401</strain>
    </source>
</reference>
<dbReference type="GO" id="GO:0019825">
    <property type="term" value="F:oxygen binding"/>
    <property type="evidence" value="ECO:0007669"/>
    <property type="project" value="InterPro"/>
</dbReference>
<dbReference type="GO" id="GO:0020037">
    <property type="term" value="F:heme binding"/>
    <property type="evidence" value="ECO:0007669"/>
    <property type="project" value="InterPro"/>
</dbReference>
<gene>
    <name evidence="7" type="ORF">FJV41_04585</name>
</gene>
<comment type="similarity">
    <text evidence="6">Belongs to the truncated hemoglobin family. Group II subfamily.</text>
</comment>
<dbReference type="PANTHER" id="PTHR47366:SF1">
    <property type="entry name" value="TWO-ON-TWO HEMOGLOBIN-3"/>
    <property type="match status" value="1"/>
</dbReference>
<evidence type="ECO:0000256" key="3">
    <source>
        <dbReference type="ARBA" id="ARBA00022617"/>
    </source>
</evidence>
<name>A0A540X7E0_9BACT</name>
<proteinExistence type="inferred from homology"/>
<evidence type="ECO:0000256" key="2">
    <source>
        <dbReference type="ARBA" id="ARBA00022448"/>
    </source>
</evidence>
<evidence type="ECO:0000256" key="4">
    <source>
        <dbReference type="ARBA" id="ARBA00022723"/>
    </source>
</evidence>